<feature type="compositionally biased region" description="Low complexity" evidence="1">
    <location>
        <begin position="22"/>
        <end position="41"/>
    </location>
</feature>
<accession>A0A967AZT4</accession>
<evidence type="ECO:0000256" key="1">
    <source>
        <dbReference type="SAM" id="MobiDB-lite"/>
    </source>
</evidence>
<evidence type="ECO:0008006" key="5">
    <source>
        <dbReference type="Google" id="ProtNLM"/>
    </source>
</evidence>
<sequence>MTSRRVRSAAVACAVAALSACSSPGAAPSSTSVQPTPTSATNCAGGKAPAYRGGQTAYDAPAPVEQTKALEAQASEPAMTSTPSRREGYRIAQVKVSAKVRTNGIFGVEPGNFVLVDGSGKRCEQPATNPLPNAFSVLQVDEATTGSGTVAFLVPAEANLSDYTVYYLPRPDASTATAAWSGSGTAPTVATQTACSTTKSQVTSDGVTAHDFGTPFTAGDSVVSQVVTPSKPTMRTLPPSAKQPNDVTGVAIDVTVQAKGAEGFVERSQFELIDTARNRCGYSALGSDGETLTNALVPKDKSQKFTLIFWTPKGSTVHSWMLLYVPDPKSRKATAAWWMKTGQ</sequence>
<organism evidence="3 4">
    <name type="scientific">Metallococcus carri</name>
    <dbReference type="NCBI Taxonomy" id="1656884"/>
    <lineage>
        <taxon>Bacteria</taxon>
        <taxon>Bacillati</taxon>
        <taxon>Actinomycetota</taxon>
        <taxon>Actinomycetes</taxon>
        <taxon>Micrococcales</taxon>
        <taxon>Dermacoccaceae</taxon>
        <taxon>Metallococcus</taxon>
    </lineage>
</organism>
<evidence type="ECO:0000313" key="3">
    <source>
        <dbReference type="EMBL" id="NHN55703.1"/>
    </source>
</evidence>
<feature type="chain" id="PRO_5037953554" description="DUF4352 domain-containing protein" evidence="2">
    <location>
        <begin position="27"/>
        <end position="343"/>
    </location>
</feature>
<protein>
    <recommendedName>
        <fullName evidence="5">DUF4352 domain-containing protein</fullName>
    </recommendedName>
</protein>
<comment type="caution">
    <text evidence="3">The sequence shown here is derived from an EMBL/GenBank/DDBJ whole genome shotgun (WGS) entry which is preliminary data.</text>
</comment>
<dbReference type="AlphaFoldDB" id="A0A967AZT4"/>
<feature type="signal peptide" evidence="2">
    <location>
        <begin position="1"/>
        <end position="26"/>
    </location>
</feature>
<dbReference type="EMBL" id="JAAOIV010000005">
    <property type="protein sequence ID" value="NHN55703.1"/>
    <property type="molecule type" value="Genomic_DNA"/>
</dbReference>
<name>A0A967AZT4_9MICO</name>
<dbReference type="RefSeq" id="WP_166195740.1">
    <property type="nucleotide sequence ID" value="NZ_JAAOIV010000005.1"/>
</dbReference>
<evidence type="ECO:0000313" key="4">
    <source>
        <dbReference type="Proteomes" id="UP000744769"/>
    </source>
</evidence>
<feature type="region of interest" description="Disordered" evidence="1">
    <location>
        <begin position="22"/>
        <end position="47"/>
    </location>
</feature>
<keyword evidence="2" id="KW-0732">Signal</keyword>
<gene>
    <name evidence="3" type="ORF">G9U51_07930</name>
</gene>
<reference evidence="3" key="1">
    <citation type="submission" date="2020-03" db="EMBL/GenBank/DDBJ databases">
        <title>Draft sequencing of Calidifontibacter sp. DB0510.</title>
        <authorList>
            <person name="Kim D.-U."/>
        </authorList>
    </citation>
    <scope>NUCLEOTIDE SEQUENCE</scope>
    <source>
        <strain evidence="3">DB0510</strain>
    </source>
</reference>
<dbReference type="PROSITE" id="PS51257">
    <property type="entry name" value="PROKAR_LIPOPROTEIN"/>
    <property type="match status" value="1"/>
</dbReference>
<dbReference type="Proteomes" id="UP000744769">
    <property type="component" value="Unassembled WGS sequence"/>
</dbReference>
<evidence type="ECO:0000256" key="2">
    <source>
        <dbReference type="SAM" id="SignalP"/>
    </source>
</evidence>
<proteinExistence type="predicted"/>
<keyword evidence="4" id="KW-1185">Reference proteome</keyword>